<reference evidence="3" key="1">
    <citation type="submission" date="2016-02" db="EMBL/GenBank/DDBJ databases">
        <title>Comparative genomics of biotechnologically important yeasts.</title>
        <authorList>
            <consortium name="DOE Joint Genome Institute"/>
            <person name="Riley R."/>
            <person name="Haridas S."/>
            <person name="Wolfe K.H."/>
            <person name="Lopes M.R."/>
            <person name="Hittinger C.T."/>
            <person name="Goker M."/>
            <person name="Salamov A."/>
            <person name="Wisecaver J."/>
            <person name="Long T.M."/>
            <person name="Aerts A.L."/>
            <person name="Barry K."/>
            <person name="Choi C."/>
            <person name="Clum A."/>
            <person name="Coughlan A.Y."/>
            <person name="Deshpande S."/>
            <person name="Douglass A.P."/>
            <person name="Hanson S.J."/>
            <person name="Klenk H.-P."/>
            <person name="Labutti K."/>
            <person name="Lapidus A."/>
            <person name="Lindquist E."/>
            <person name="Lipzen A."/>
            <person name="Meier-Kolthoff J.P."/>
            <person name="Ohm R.A."/>
            <person name="Otillar R.P."/>
            <person name="Pangilinan J."/>
            <person name="Peng Y."/>
            <person name="Rokas A."/>
            <person name="Rosa C.A."/>
            <person name="Scheuner C."/>
            <person name="Sibirny A.A."/>
            <person name="Slot J.C."/>
            <person name="Stielow J.B."/>
            <person name="Sun H."/>
            <person name="Kurtzman C.P."/>
            <person name="Blackwell M."/>
            <person name="Jeffries T.W."/>
            <person name="Grigoriev I.V."/>
        </authorList>
    </citation>
    <scope>NUCLEOTIDE SEQUENCE [LARGE SCALE GENOMIC DNA]</scope>
    <source>
        <strain evidence="3">NRRL Y-17796</strain>
    </source>
</reference>
<gene>
    <name evidence="2" type="ORF">CANCADRAFT_134704</name>
</gene>
<evidence type="ECO:0008006" key="4">
    <source>
        <dbReference type="Google" id="ProtNLM"/>
    </source>
</evidence>
<feature type="compositionally biased region" description="Polar residues" evidence="1">
    <location>
        <begin position="318"/>
        <end position="345"/>
    </location>
</feature>
<organism evidence="2 3">
    <name type="scientific">Tortispora caseinolytica NRRL Y-17796</name>
    <dbReference type="NCBI Taxonomy" id="767744"/>
    <lineage>
        <taxon>Eukaryota</taxon>
        <taxon>Fungi</taxon>
        <taxon>Dikarya</taxon>
        <taxon>Ascomycota</taxon>
        <taxon>Saccharomycotina</taxon>
        <taxon>Trigonopsidomycetes</taxon>
        <taxon>Trigonopsidales</taxon>
        <taxon>Trigonopsidaceae</taxon>
        <taxon>Tortispora</taxon>
    </lineage>
</organism>
<proteinExistence type="predicted"/>
<sequence length="414" mass="45586">MPSFETPSRFEATLQSPSNLYKLSKGLIALAKVSDDITFQASSGILTLSCLDSRKSTFALLRLHTSTFFDSYTYASDETAFSFAVSSKLLSAIFKQYSVIVQCDLIVDEGSIHDPTKLVLVIHQSSGIVIKFAINYEFKDAVHALCRKTDCTNSFSLSASSLKRCLDHAASSVDEVAFTFSSPRIEVAFTTLKAASIKNQSHQNIRTFVYLKKEEFDEIEVTADDSVSVSLKDFRNFATLADSLKVAVNAYFHKPSFPLMLEIELPQSGFSAVFVLVSSSHSVDSASKQDQRQPRPASAQPSLNYGNNVRNPMHMSAQLATARNSHTSFATSPSNSQASEQSNPRPRQESVRWDQNSAVRNISEFSSTDLDFNLDDEFFDNLVAAPGGSTNEASATQRVEEPKGLFDDNSDNDE</sequence>
<dbReference type="GO" id="GO:0000076">
    <property type="term" value="P:DNA replication checkpoint signaling"/>
    <property type="evidence" value="ECO:0007669"/>
    <property type="project" value="TreeGrafter"/>
</dbReference>
<dbReference type="InterPro" id="IPR007268">
    <property type="entry name" value="Rad9/Ddc1"/>
</dbReference>
<feature type="region of interest" description="Disordered" evidence="1">
    <location>
        <begin position="284"/>
        <end position="353"/>
    </location>
</feature>
<evidence type="ECO:0000313" key="2">
    <source>
        <dbReference type="EMBL" id="ODV89201.1"/>
    </source>
</evidence>
<dbReference type="PANTHER" id="PTHR15237">
    <property type="entry name" value="DNA REPAIR PROTEIN RAD9"/>
    <property type="match status" value="1"/>
</dbReference>
<dbReference type="GO" id="GO:0031573">
    <property type="term" value="P:mitotic intra-S DNA damage checkpoint signaling"/>
    <property type="evidence" value="ECO:0007669"/>
    <property type="project" value="TreeGrafter"/>
</dbReference>
<feature type="compositionally biased region" description="Polar residues" evidence="1">
    <location>
        <begin position="388"/>
        <end position="397"/>
    </location>
</feature>
<keyword evidence="3" id="KW-1185">Reference proteome</keyword>
<dbReference type="GO" id="GO:0006281">
    <property type="term" value="P:DNA repair"/>
    <property type="evidence" value="ECO:0007669"/>
    <property type="project" value="TreeGrafter"/>
</dbReference>
<protein>
    <recommendedName>
        <fullName evidence="4">DNA repair protein rad9</fullName>
    </recommendedName>
</protein>
<dbReference type="OrthoDB" id="60092at2759"/>
<name>A0A1E4TBT1_9ASCO</name>
<dbReference type="AlphaFoldDB" id="A0A1E4TBT1"/>
<dbReference type="SUPFAM" id="SSF55979">
    <property type="entry name" value="DNA clamp"/>
    <property type="match status" value="1"/>
</dbReference>
<evidence type="ECO:0000256" key="1">
    <source>
        <dbReference type="SAM" id="MobiDB-lite"/>
    </source>
</evidence>
<dbReference type="EMBL" id="KV453843">
    <property type="protein sequence ID" value="ODV89201.1"/>
    <property type="molecule type" value="Genomic_DNA"/>
</dbReference>
<dbReference type="GO" id="GO:0071479">
    <property type="term" value="P:cellular response to ionizing radiation"/>
    <property type="evidence" value="ECO:0007669"/>
    <property type="project" value="TreeGrafter"/>
</dbReference>
<dbReference type="InterPro" id="IPR046938">
    <property type="entry name" value="DNA_clamp_sf"/>
</dbReference>
<dbReference type="PANTHER" id="PTHR15237:SF0">
    <property type="entry name" value="CELL CYCLE CHECKPOINT CONTROL PROTEIN"/>
    <property type="match status" value="1"/>
</dbReference>
<dbReference type="GO" id="GO:0030896">
    <property type="term" value="C:checkpoint clamp complex"/>
    <property type="evidence" value="ECO:0007669"/>
    <property type="project" value="InterPro"/>
</dbReference>
<accession>A0A1E4TBT1</accession>
<feature type="region of interest" description="Disordered" evidence="1">
    <location>
        <begin position="382"/>
        <end position="414"/>
    </location>
</feature>
<dbReference type="Pfam" id="PF04139">
    <property type="entry name" value="Rad9"/>
    <property type="match status" value="1"/>
</dbReference>
<dbReference type="Gene3D" id="3.70.10.10">
    <property type="match status" value="1"/>
</dbReference>
<dbReference type="Proteomes" id="UP000095023">
    <property type="component" value="Unassembled WGS sequence"/>
</dbReference>
<evidence type="ECO:0000313" key="3">
    <source>
        <dbReference type="Proteomes" id="UP000095023"/>
    </source>
</evidence>
<feature type="compositionally biased region" description="Polar residues" evidence="1">
    <location>
        <begin position="299"/>
        <end position="310"/>
    </location>
</feature>